<dbReference type="InterPro" id="IPR016032">
    <property type="entry name" value="Sig_transdc_resp-reg_C-effctor"/>
</dbReference>
<dbReference type="CDD" id="cd17574">
    <property type="entry name" value="REC_OmpR"/>
    <property type="match status" value="1"/>
</dbReference>
<evidence type="ECO:0000256" key="1">
    <source>
        <dbReference type="ARBA" id="ARBA00018672"/>
    </source>
</evidence>
<dbReference type="PROSITE" id="PS50110">
    <property type="entry name" value="RESPONSE_REGULATORY"/>
    <property type="match status" value="1"/>
</dbReference>
<feature type="modified residue" description="4-aspartylphosphate" evidence="8">
    <location>
        <position position="57"/>
    </location>
</feature>
<dbReference type="GO" id="GO:0006355">
    <property type="term" value="P:regulation of DNA-templated transcription"/>
    <property type="evidence" value="ECO:0007669"/>
    <property type="project" value="InterPro"/>
</dbReference>
<dbReference type="Proteomes" id="UP000005561">
    <property type="component" value="Unassembled WGS sequence"/>
</dbReference>
<dbReference type="GO" id="GO:0032993">
    <property type="term" value="C:protein-DNA complex"/>
    <property type="evidence" value="ECO:0007669"/>
    <property type="project" value="TreeGrafter"/>
</dbReference>
<sequence>MFMETEKNVLIVDDETMICDSVSAYITKQGYHVFTAGDGKEALEIFRKYPIMFVILDLMLPGMTGEEICQAIRRQSRVPVIMLTAKTQEEDVLNGLDIGADDYVTKPFSVKQLYARMEAILRRTGNDLKPLAEKFSWNDNDLQIDFGHSEVRKQGEALSLTPSEWKILSAMIKHPKKVFSRENLIELVFGPDFDSYDRVIDTHIKNLRKKLETNPKNPVYIKTVYGLGYKFGGEEN</sequence>
<gene>
    <name evidence="12" type="ORF">BRYFOR_09062</name>
</gene>
<dbReference type="PANTHER" id="PTHR48111:SF73">
    <property type="entry name" value="ALKALINE PHOSPHATASE SYNTHESIS TRANSCRIPTIONAL REGULATORY PROTEIN PHOP"/>
    <property type="match status" value="1"/>
</dbReference>
<dbReference type="PROSITE" id="PS51755">
    <property type="entry name" value="OMPR_PHOB"/>
    <property type="match status" value="1"/>
</dbReference>
<dbReference type="InterPro" id="IPR039420">
    <property type="entry name" value="WalR-like"/>
</dbReference>
<protein>
    <recommendedName>
        <fullName evidence="1">Stage 0 sporulation protein A homolog</fullName>
    </recommendedName>
</protein>
<evidence type="ECO:0000259" key="11">
    <source>
        <dbReference type="PROSITE" id="PS51755"/>
    </source>
</evidence>
<evidence type="ECO:0000313" key="12">
    <source>
        <dbReference type="EMBL" id="EET58956.1"/>
    </source>
</evidence>
<dbReference type="GO" id="GO:0000156">
    <property type="term" value="F:phosphorelay response regulator activity"/>
    <property type="evidence" value="ECO:0007669"/>
    <property type="project" value="TreeGrafter"/>
</dbReference>
<keyword evidence="4" id="KW-0805">Transcription regulation</keyword>
<dbReference type="SMART" id="SM00448">
    <property type="entry name" value="REC"/>
    <property type="match status" value="1"/>
</dbReference>
<keyword evidence="6" id="KW-0804">Transcription</keyword>
<dbReference type="SMART" id="SM00862">
    <property type="entry name" value="Trans_reg_C"/>
    <property type="match status" value="1"/>
</dbReference>
<comment type="caution">
    <text evidence="12">The sequence shown here is derived from an EMBL/GenBank/DDBJ whole genome shotgun (WGS) entry which is preliminary data.</text>
</comment>
<dbReference type="FunFam" id="3.40.50.2300:FF:000001">
    <property type="entry name" value="DNA-binding response regulator PhoB"/>
    <property type="match status" value="1"/>
</dbReference>
<dbReference type="Gene3D" id="3.40.50.2300">
    <property type="match status" value="1"/>
</dbReference>
<feature type="domain" description="Response regulatory" evidence="10">
    <location>
        <begin position="8"/>
        <end position="121"/>
    </location>
</feature>
<evidence type="ECO:0000259" key="10">
    <source>
        <dbReference type="PROSITE" id="PS50110"/>
    </source>
</evidence>
<comment type="function">
    <text evidence="7">May play the central regulatory role in sporulation. It may be an element of the effector pathway responsible for the activation of sporulation genes in response to nutritional stress. Spo0A may act in concert with spo0H (a sigma factor) to control the expression of some genes that are critical to the sporulation process.</text>
</comment>
<keyword evidence="2 8" id="KW-0597">Phosphoprotein</keyword>
<reference evidence="12" key="1">
    <citation type="submission" date="2009-07" db="EMBL/GenBank/DDBJ databases">
        <authorList>
            <person name="Weinstock G."/>
            <person name="Sodergren E."/>
            <person name="Clifton S."/>
            <person name="Fulton L."/>
            <person name="Fulton B."/>
            <person name="Courtney L."/>
            <person name="Fronick C."/>
            <person name="Harrison M."/>
            <person name="Strong C."/>
            <person name="Farmer C."/>
            <person name="Delahaunty K."/>
            <person name="Markovic C."/>
            <person name="Hall O."/>
            <person name="Minx P."/>
            <person name="Tomlinson C."/>
            <person name="Mitreva M."/>
            <person name="Nelson J."/>
            <person name="Hou S."/>
            <person name="Wollam A."/>
            <person name="Pepin K.H."/>
            <person name="Johnson M."/>
            <person name="Bhonagiri V."/>
            <person name="Nash W.E."/>
            <person name="Warren W."/>
            <person name="Chinwalla A."/>
            <person name="Mardis E.R."/>
            <person name="Wilson R.K."/>
        </authorList>
    </citation>
    <scope>NUCLEOTIDE SEQUENCE [LARGE SCALE GENOMIC DNA]</scope>
    <source>
        <strain evidence="12">DSM 14469</strain>
    </source>
</reference>
<accession>C6LK75</accession>
<dbReference type="STRING" id="168384.SAMN05660368_03979"/>
<evidence type="ECO:0000256" key="3">
    <source>
        <dbReference type="ARBA" id="ARBA00023012"/>
    </source>
</evidence>
<feature type="DNA-binding region" description="OmpR/PhoB-type" evidence="9">
    <location>
        <begin position="132"/>
        <end position="233"/>
    </location>
</feature>
<dbReference type="EMBL" id="ACCL02000023">
    <property type="protein sequence ID" value="EET58956.1"/>
    <property type="molecule type" value="Genomic_DNA"/>
</dbReference>
<evidence type="ECO:0000313" key="13">
    <source>
        <dbReference type="Proteomes" id="UP000005561"/>
    </source>
</evidence>
<organism evidence="12 13">
    <name type="scientific">Marvinbryantia formatexigens DSM 14469</name>
    <dbReference type="NCBI Taxonomy" id="478749"/>
    <lineage>
        <taxon>Bacteria</taxon>
        <taxon>Bacillati</taxon>
        <taxon>Bacillota</taxon>
        <taxon>Clostridia</taxon>
        <taxon>Lachnospirales</taxon>
        <taxon>Lachnospiraceae</taxon>
        <taxon>Marvinbryantia</taxon>
    </lineage>
</organism>
<evidence type="ECO:0000256" key="8">
    <source>
        <dbReference type="PROSITE-ProRule" id="PRU00169"/>
    </source>
</evidence>
<dbReference type="PANTHER" id="PTHR48111">
    <property type="entry name" value="REGULATOR OF RPOS"/>
    <property type="match status" value="1"/>
</dbReference>
<dbReference type="GO" id="GO:0000976">
    <property type="term" value="F:transcription cis-regulatory region binding"/>
    <property type="evidence" value="ECO:0007669"/>
    <property type="project" value="TreeGrafter"/>
</dbReference>
<evidence type="ECO:0000256" key="7">
    <source>
        <dbReference type="ARBA" id="ARBA00024867"/>
    </source>
</evidence>
<evidence type="ECO:0000256" key="6">
    <source>
        <dbReference type="ARBA" id="ARBA00023163"/>
    </source>
</evidence>
<evidence type="ECO:0000256" key="5">
    <source>
        <dbReference type="ARBA" id="ARBA00023125"/>
    </source>
</evidence>
<dbReference type="InterPro" id="IPR036388">
    <property type="entry name" value="WH-like_DNA-bd_sf"/>
</dbReference>
<dbReference type="InterPro" id="IPR011006">
    <property type="entry name" value="CheY-like_superfamily"/>
</dbReference>
<evidence type="ECO:0000256" key="9">
    <source>
        <dbReference type="PROSITE-ProRule" id="PRU01091"/>
    </source>
</evidence>
<dbReference type="eggNOG" id="COG0745">
    <property type="taxonomic scope" value="Bacteria"/>
</dbReference>
<dbReference type="Gene3D" id="1.10.10.10">
    <property type="entry name" value="Winged helix-like DNA-binding domain superfamily/Winged helix DNA-binding domain"/>
    <property type="match status" value="1"/>
</dbReference>
<dbReference type="InterPro" id="IPR001789">
    <property type="entry name" value="Sig_transdc_resp-reg_receiver"/>
</dbReference>
<name>C6LK75_9FIRM</name>
<evidence type="ECO:0000256" key="2">
    <source>
        <dbReference type="ARBA" id="ARBA00022553"/>
    </source>
</evidence>
<keyword evidence="13" id="KW-1185">Reference proteome</keyword>
<dbReference type="Gene3D" id="6.10.250.690">
    <property type="match status" value="1"/>
</dbReference>
<keyword evidence="5 9" id="KW-0238">DNA-binding</keyword>
<evidence type="ECO:0000256" key="4">
    <source>
        <dbReference type="ARBA" id="ARBA00023015"/>
    </source>
</evidence>
<dbReference type="InterPro" id="IPR001867">
    <property type="entry name" value="OmpR/PhoB-type_DNA-bd"/>
</dbReference>
<feature type="domain" description="OmpR/PhoB-type" evidence="11">
    <location>
        <begin position="132"/>
        <end position="233"/>
    </location>
</feature>
<dbReference type="AlphaFoldDB" id="C6LK75"/>
<dbReference type="Pfam" id="PF00486">
    <property type="entry name" value="Trans_reg_C"/>
    <property type="match status" value="1"/>
</dbReference>
<dbReference type="Pfam" id="PF00072">
    <property type="entry name" value="Response_reg"/>
    <property type="match status" value="1"/>
</dbReference>
<dbReference type="FunFam" id="1.10.10.10:FF:000018">
    <property type="entry name" value="DNA-binding response regulator ResD"/>
    <property type="match status" value="1"/>
</dbReference>
<dbReference type="GO" id="GO:0005829">
    <property type="term" value="C:cytosol"/>
    <property type="evidence" value="ECO:0007669"/>
    <property type="project" value="TreeGrafter"/>
</dbReference>
<proteinExistence type="predicted"/>
<dbReference type="CDD" id="cd00383">
    <property type="entry name" value="trans_reg_C"/>
    <property type="match status" value="1"/>
</dbReference>
<dbReference type="SUPFAM" id="SSF52172">
    <property type="entry name" value="CheY-like"/>
    <property type="match status" value="1"/>
</dbReference>
<keyword evidence="3" id="KW-0902">Two-component regulatory system</keyword>
<dbReference type="SUPFAM" id="SSF46894">
    <property type="entry name" value="C-terminal effector domain of the bipartite response regulators"/>
    <property type="match status" value="1"/>
</dbReference>